<evidence type="ECO:0000313" key="2">
    <source>
        <dbReference type="EMBL" id="KAJ3103216.1"/>
    </source>
</evidence>
<sequence>MPANVFDKKLEKKQISYDMFAAQLLIENGNVTMSFESTEIHHWKKIEKITSDVDSELSKNVVKNNGQIETSTKQELTNSTQHELSAKQKRTKLAHQSSGQKDDQIHNRVESLQIALVEMAETNYDLERQVDSTNSQLNISQSKIEDLAKLNDSNLLIKTLEGELMDLRDKHSTGVIERKGPIFK</sequence>
<dbReference type="Proteomes" id="UP001211907">
    <property type="component" value="Unassembled WGS sequence"/>
</dbReference>
<accession>A0AAD5SVB0</accession>
<feature type="compositionally biased region" description="Polar residues" evidence="1">
    <location>
        <begin position="74"/>
        <end position="83"/>
    </location>
</feature>
<comment type="caution">
    <text evidence="2">The sequence shown here is derived from an EMBL/GenBank/DDBJ whole genome shotgun (WGS) entry which is preliminary data.</text>
</comment>
<organism evidence="2 3">
    <name type="scientific">Physocladia obscura</name>
    <dbReference type="NCBI Taxonomy" id="109957"/>
    <lineage>
        <taxon>Eukaryota</taxon>
        <taxon>Fungi</taxon>
        <taxon>Fungi incertae sedis</taxon>
        <taxon>Chytridiomycota</taxon>
        <taxon>Chytridiomycota incertae sedis</taxon>
        <taxon>Chytridiomycetes</taxon>
        <taxon>Chytridiales</taxon>
        <taxon>Chytriomycetaceae</taxon>
        <taxon>Physocladia</taxon>
    </lineage>
</organism>
<feature type="region of interest" description="Disordered" evidence="1">
    <location>
        <begin position="74"/>
        <end position="105"/>
    </location>
</feature>
<evidence type="ECO:0000313" key="3">
    <source>
        <dbReference type="Proteomes" id="UP001211907"/>
    </source>
</evidence>
<evidence type="ECO:0000256" key="1">
    <source>
        <dbReference type="SAM" id="MobiDB-lite"/>
    </source>
</evidence>
<proteinExistence type="predicted"/>
<dbReference type="AlphaFoldDB" id="A0AAD5SVB0"/>
<protein>
    <submittedName>
        <fullName evidence="2">Uncharacterized protein</fullName>
    </submittedName>
</protein>
<reference evidence="2" key="1">
    <citation type="submission" date="2020-05" db="EMBL/GenBank/DDBJ databases">
        <title>Phylogenomic resolution of chytrid fungi.</title>
        <authorList>
            <person name="Stajich J.E."/>
            <person name="Amses K."/>
            <person name="Simmons R."/>
            <person name="Seto K."/>
            <person name="Myers J."/>
            <person name="Bonds A."/>
            <person name="Quandt C.A."/>
            <person name="Barry K."/>
            <person name="Liu P."/>
            <person name="Grigoriev I."/>
            <person name="Longcore J.E."/>
            <person name="James T.Y."/>
        </authorList>
    </citation>
    <scope>NUCLEOTIDE SEQUENCE</scope>
    <source>
        <strain evidence="2">JEL0513</strain>
    </source>
</reference>
<gene>
    <name evidence="2" type="ORF">HK100_004245</name>
</gene>
<keyword evidence="3" id="KW-1185">Reference proteome</keyword>
<dbReference type="EMBL" id="JADGJH010002119">
    <property type="protein sequence ID" value="KAJ3103216.1"/>
    <property type="molecule type" value="Genomic_DNA"/>
</dbReference>
<name>A0AAD5SVB0_9FUNG</name>